<dbReference type="Proteomes" id="UP000332933">
    <property type="component" value="Unassembled WGS sequence"/>
</dbReference>
<evidence type="ECO:0000313" key="3">
    <source>
        <dbReference type="EMBL" id="KAF0686870.1"/>
    </source>
</evidence>
<keyword evidence="2" id="KW-1133">Transmembrane helix</keyword>
<keyword evidence="2" id="KW-0472">Membrane</keyword>
<dbReference type="OrthoDB" id="77875at2759"/>
<dbReference type="AlphaFoldDB" id="A0A485LHY7"/>
<evidence type="ECO:0000256" key="1">
    <source>
        <dbReference type="SAM" id="MobiDB-lite"/>
    </source>
</evidence>
<keyword evidence="2" id="KW-0812">Transmembrane</keyword>
<name>A0A485LHY7_9STRA</name>
<feature type="region of interest" description="Disordered" evidence="1">
    <location>
        <begin position="273"/>
        <end position="294"/>
    </location>
</feature>
<dbReference type="EMBL" id="CAADRA010006995">
    <property type="protein sequence ID" value="VFT98016.1"/>
    <property type="molecule type" value="Genomic_DNA"/>
</dbReference>
<gene>
    <name evidence="4" type="primary">Aste57867_21344</name>
    <name evidence="3" type="ORF">As57867_021275</name>
    <name evidence="4" type="ORF">ASTE57867_21344</name>
</gene>
<evidence type="ECO:0000313" key="5">
    <source>
        <dbReference type="Proteomes" id="UP000332933"/>
    </source>
</evidence>
<organism evidence="4 5">
    <name type="scientific">Aphanomyces stellatus</name>
    <dbReference type="NCBI Taxonomy" id="120398"/>
    <lineage>
        <taxon>Eukaryota</taxon>
        <taxon>Sar</taxon>
        <taxon>Stramenopiles</taxon>
        <taxon>Oomycota</taxon>
        <taxon>Saprolegniomycetes</taxon>
        <taxon>Saprolegniales</taxon>
        <taxon>Verrucalvaceae</taxon>
        <taxon>Aphanomyces</taxon>
    </lineage>
</organism>
<reference evidence="3" key="2">
    <citation type="submission" date="2019-06" db="EMBL/GenBank/DDBJ databases">
        <title>Genomics analysis of Aphanomyces spp. identifies a new class of oomycete effector associated with host adaptation.</title>
        <authorList>
            <person name="Gaulin E."/>
        </authorList>
    </citation>
    <scope>NUCLEOTIDE SEQUENCE</scope>
    <source>
        <strain evidence="3">CBS 578.67</strain>
    </source>
</reference>
<sequence length="294" mass="31472">MIWSVVVRRPSSPNLFYSFVIGSPFPPPRRAFAHLRLAFFASHHSCFPLPSHSIMFTKIAVFAACALALVSGQNVNATQTSANTVVSAVDVTNNTLPAAVATEYGTEMLGAILAELKIEHIDSKPLNDEEYNETVDVVKGLLTGQLNITNKTEFLNSVREVLGRLSPEDYEQLTDDVVAELTIDFFNKTFGSATAKDLDIKVGANVEESKTGFESLSQEDFVVIGSAFGGCVLSVAVALAVVGARNKKTKAASTKSVLAEDVVDEIEAAEQLAAEDKDAEVEDVKTDSPAVVSV</sequence>
<proteinExistence type="predicted"/>
<protein>
    <submittedName>
        <fullName evidence="4">Aste57867_21344 protein</fullName>
    </submittedName>
</protein>
<reference evidence="4 5" key="1">
    <citation type="submission" date="2019-03" db="EMBL/GenBank/DDBJ databases">
        <authorList>
            <person name="Gaulin E."/>
            <person name="Dumas B."/>
        </authorList>
    </citation>
    <scope>NUCLEOTIDE SEQUENCE [LARGE SCALE GENOMIC DNA]</scope>
    <source>
        <strain evidence="4">CBS 568.67</strain>
    </source>
</reference>
<evidence type="ECO:0000256" key="2">
    <source>
        <dbReference type="SAM" id="Phobius"/>
    </source>
</evidence>
<keyword evidence="5" id="KW-1185">Reference proteome</keyword>
<evidence type="ECO:0000313" key="4">
    <source>
        <dbReference type="EMBL" id="VFT98016.1"/>
    </source>
</evidence>
<dbReference type="EMBL" id="VJMH01006969">
    <property type="protein sequence ID" value="KAF0686870.1"/>
    <property type="molecule type" value="Genomic_DNA"/>
</dbReference>
<feature type="transmembrane region" description="Helical" evidence="2">
    <location>
        <begin position="221"/>
        <end position="242"/>
    </location>
</feature>
<accession>A0A485LHY7</accession>